<dbReference type="PANTHER" id="PTHR28266:SF1">
    <property type="entry name" value="LARGE RIBOSOMAL SUBUNIT PROTEIN ML58"/>
    <property type="match status" value="1"/>
</dbReference>
<evidence type="ECO:0000313" key="3">
    <source>
        <dbReference type="Proteomes" id="UP000054302"/>
    </source>
</evidence>
<sequence>MLPISSPSGPLTASSRFYKICAQVLLPSFRRHQTTARRTRSRLNIKPDASFLPTKTEQHDHIIFNPPPSMPNVYHTPNIFLPKNDQRKIQKSSSQQLPPPMPKQPEKRYHLTETDLAEMRSLRSQDPLEWSVKKLAKKFNCSNLFVMFVTEKLAGQKKEQQEQVTALVKSRWSDKKRIAREDRDVRKEKWFSDA</sequence>
<dbReference type="OrthoDB" id="6021263at2759"/>
<dbReference type="VEuPathDB" id="FungiDB:PV10_00505"/>
<dbReference type="Pfam" id="PF12824">
    <property type="entry name" value="MRP-L20"/>
    <property type="match status" value="1"/>
</dbReference>
<dbReference type="GeneID" id="27318350"/>
<dbReference type="PANTHER" id="PTHR28266">
    <property type="entry name" value="54S RIBOSOMAL PROTEIN L20, MITOCHONDRIAL"/>
    <property type="match status" value="1"/>
</dbReference>
<dbReference type="RefSeq" id="XP_016228245.1">
    <property type="nucleotide sequence ID" value="XM_016364596.1"/>
</dbReference>
<organism evidence="2 3">
    <name type="scientific">Exophiala mesophila</name>
    <name type="common">Black yeast-like fungus</name>
    <dbReference type="NCBI Taxonomy" id="212818"/>
    <lineage>
        <taxon>Eukaryota</taxon>
        <taxon>Fungi</taxon>
        <taxon>Dikarya</taxon>
        <taxon>Ascomycota</taxon>
        <taxon>Pezizomycotina</taxon>
        <taxon>Eurotiomycetes</taxon>
        <taxon>Chaetothyriomycetidae</taxon>
        <taxon>Chaetothyriales</taxon>
        <taxon>Herpotrichiellaceae</taxon>
        <taxon>Exophiala</taxon>
    </lineage>
</organism>
<dbReference type="InterPro" id="IPR024388">
    <property type="entry name" value="Ribosomal_mL58"/>
</dbReference>
<gene>
    <name evidence="2" type="ORF">PV10_00505</name>
</gene>
<evidence type="ECO:0000256" key="1">
    <source>
        <dbReference type="SAM" id="MobiDB-lite"/>
    </source>
</evidence>
<dbReference type="Proteomes" id="UP000054302">
    <property type="component" value="Unassembled WGS sequence"/>
</dbReference>
<dbReference type="EMBL" id="KN847520">
    <property type="protein sequence ID" value="KIV96671.1"/>
    <property type="molecule type" value="Genomic_DNA"/>
</dbReference>
<name>A0A0D1Y7H3_EXOME</name>
<dbReference type="GO" id="GO:0003735">
    <property type="term" value="F:structural constituent of ribosome"/>
    <property type="evidence" value="ECO:0007669"/>
    <property type="project" value="TreeGrafter"/>
</dbReference>
<dbReference type="HOGENOM" id="CLU_089054_0_0_1"/>
<evidence type="ECO:0000313" key="2">
    <source>
        <dbReference type="EMBL" id="KIV96671.1"/>
    </source>
</evidence>
<feature type="region of interest" description="Disordered" evidence="1">
    <location>
        <begin position="86"/>
        <end position="106"/>
    </location>
</feature>
<proteinExistence type="predicted"/>
<evidence type="ECO:0008006" key="4">
    <source>
        <dbReference type="Google" id="ProtNLM"/>
    </source>
</evidence>
<keyword evidence="3" id="KW-1185">Reference proteome</keyword>
<protein>
    <recommendedName>
        <fullName evidence="4">Ribosomal protein L20</fullName>
    </recommendedName>
</protein>
<dbReference type="OMA" id="CSQFFVG"/>
<accession>A0A0D1Y7H3</accession>
<dbReference type="GO" id="GO:0005762">
    <property type="term" value="C:mitochondrial large ribosomal subunit"/>
    <property type="evidence" value="ECO:0007669"/>
    <property type="project" value="TreeGrafter"/>
</dbReference>
<reference evidence="2 3" key="1">
    <citation type="submission" date="2015-01" db="EMBL/GenBank/DDBJ databases">
        <title>The Genome Sequence of Exophiala mesophila CBS40295.</title>
        <authorList>
            <consortium name="The Broad Institute Genomics Platform"/>
            <person name="Cuomo C."/>
            <person name="de Hoog S."/>
            <person name="Gorbushina A."/>
            <person name="Stielow B."/>
            <person name="Teixiera M."/>
            <person name="Abouelleil A."/>
            <person name="Chapman S.B."/>
            <person name="Priest M."/>
            <person name="Young S.K."/>
            <person name="Wortman J."/>
            <person name="Nusbaum C."/>
            <person name="Birren B."/>
        </authorList>
    </citation>
    <scope>NUCLEOTIDE SEQUENCE [LARGE SCALE GENOMIC DNA]</scope>
    <source>
        <strain evidence="2 3">CBS 40295</strain>
    </source>
</reference>
<dbReference type="AlphaFoldDB" id="A0A0D1Y7H3"/>
<dbReference type="STRING" id="212818.A0A0D1Y7H3"/>